<dbReference type="Gene3D" id="1.20.1070.10">
    <property type="entry name" value="Rhodopsin 7-helix transmembrane proteins"/>
    <property type="match status" value="1"/>
</dbReference>
<keyword evidence="4 8" id="KW-0297">G-protein coupled receptor</keyword>
<dbReference type="Proteomes" id="UP000494206">
    <property type="component" value="Unassembled WGS sequence"/>
</dbReference>
<feature type="transmembrane region" description="Helical" evidence="9">
    <location>
        <begin position="381"/>
        <end position="404"/>
    </location>
</feature>
<feature type="transmembrane region" description="Helical" evidence="9">
    <location>
        <begin position="340"/>
        <end position="361"/>
    </location>
</feature>
<evidence type="ECO:0000256" key="5">
    <source>
        <dbReference type="ARBA" id="ARBA00023136"/>
    </source>
</evidence>
<dbReference type="AlphaFoldDB" id="A0A8S1EH78"/>
<dbReference type="InterPro" id="IPR000276">
    <property type="entry name" value="GPCR_Rhodpsn"/>
</dbReference>
<dbReference type="GO" id="GO:0005886">
    <property type="term" value="C:plasma membrane"/>
    <property type="evidence" value="ECO:0007669"/>
    <property type="project" value="TreeGrafter"/>
</dbReference>
<dbReference type="SMART" id="SM01381">
    <property type="entry name" value="7TM_GPCR_Srsx"/>
    <property type="match status" value="1"/>
</dbReference>
<feature type="domain" description="G-protein coupled receptors family 1 profile" evidence="10">
    <location>
        <begin position="101"/>
        <end position="401"/>
    </location>
</feature>
<keyword evidence="3 9" id="KW-1133">Transmembrane helix</keyword>
<evidence type="ECO:0000256" key="2">
    <source>
        <dbReference type="ARBA" id="ARBA00022692"/>
    </source>
</evidence>
<dbReference type="EMBL" id="CADEPM010000002">
    <property type="protein sequence ID" value="CAB3400091.1"/>
    <property type="molecule type" value="Genomic_DNA"/>
</dbReference>
<keyword evidence="12" id="KW-1185">Reference proteome</keyword>
<evidence type="ECO:0000256" key="6">
    <source>
        <dbReference type="ARBA" id="ARBA00023170"/>
    </source>
</evidence>
<feature type="transmembrane region" description="Helical" evidence="9">
    <location>
        <begin position="160"/>
        <end position="181"/>
    </location>
</feature>
<evidence type="ECO:0000256" key="7">
    <source>
        <dbReference type="ARBA" id="ARBA00023224"/>
    </source>
</evidence>
<keyword evidence="7 8" id="KW-0807">Transducer</keyword>
<dbReference type="PANTHER" id="PTHR24243:SF224">
    <property type="entry name" value="G-PROTEIN COUPLED RECEPTOR 19-RELATED"/>
    <property type="match status" value="1"/>
</dbReference>
<evidence type="ECO:0000256" key="3">
    <source>
        <dbReference type="ARBA" id="ARBA00022989"/>
    </source>
</evidence>
<name>A0A8S1EH78_9PELO</name>
<evidence type="ECO:0000256" key="9">
    <source>
        <dbReference type="SAM" id="Phobius"/>
    </source>
</evidence>
<evidence type="ECO:0000259" key="10">
    <source>
        <dbReference type="PROSITE" id="PS50262"/>
    </source>
</evidence>
<dbReference type="PANTHER" id="PTHR24243">
    <property type="entry name" value="G-PROTEIN COUPLED RECEPTOR"/>
    <property type="match status" value="1"/>
</dbReference>
<feature type="transmembrane region" description="Helical" evidence="9">
    <location>
        <begin position="121"/>
        <end position="140"/>
    </location>
</feature>
<proteinExistence type="inferred from homology"/>
<comment type="caution">
    <text evidence="11">The sequence shown here is derived from an EMBL/GenBank/DDBJ whole genome shotgun (WGS) entry which is preliminary data.</text>
</comment>
<feature type="transmembrane region" description="Helical" evidence="9">
    <location>
        <begin position="81"/>
        <end position="109"/>
    </location>
</feature>
<keyword evidence="2 8" id="KW-0812">Transmembrane</keyword>
<feature type="transmembrane region" description="Helical" evidence="9">
    <location>
        <begin position="260"/>
        <end position="278"/>
    </location>
</feature>
<gene>
    <name evidence="11" type="ORF">CBOVIS_LOCUS3101</name>
</gene>
<dbReference type="SUPFAM" id="SSF81321">
    <property type="entry name" value="Family A G protein-coupled receptor-like"/>
    <property type="match status" value="1"/>
</dbReference>
<dbReference type="PROSITE" id="PS50262">
    <property type="entry name" value="G_PROTEIN_RECEP_F1_2"/>
    <property type="match status" value="1"/>
</dbReference>
<dbReference type="GO" id="GO:0004930">
    <property type="term" value="F:G protein-coupled receptor activity"/>
    <property type="evidence" value="ECO:0007669"/>
    <property type="project" value="UniProtKB-KW"/>
</dbReference>
<evidence type="ECO:0000256" key="8">
    <source>
        <dbReference type="RuleBase" id="RU000688"/>
    </source>
</evidence>
<evidence type="ECO:0000256" key="1">
    <source>
        <dbReference type="ARBA" id="ARBA00004141"/>
    </source>
</evidence>
<keyword evidence="5 9" id="KW-0472">Membrane</keyword>
<reference evidence="11 12" key="1">
    <citation type="submission" date="2020-04" db="EMBL/GenBank/DDBJ databases">
        <authorList>
            <person name="Laetsch R D."/>
            <person name="Stevens L."/>
            <person name="Kumar S."/>
            <person name="Blaxter L. M."/>
        </authorList>
    </citation>
    <scope>NUCLEOTIDE SEQUENCE [LARGE SCALE GENOMIC DNA]</scope>
</reference>
<dbReference type="InterPro" id="IPR017452">
    <property type="entry name" value="GPCR_Rhodpsn_7TM"/>
</dbReference>
<dbReference type="PRINTS" id="PR00237">
    <property type="entry name" value="GPCRRHODOPSN"/>
</dbReference>
<sequence>MPQVNDTMTLMEVTFDSIKKTVLKGTDPMIMSNMTTLMETLRSHCDIPLVQTFAKLTLESAWNLPSSYNASNISHGPSLPFFIIPILTIIFIIVGCVGLVGNLLTVVVICKTASLHSHTNYFLASLAISDLLLIVIGVSFDLINIWRNGNPPPINGYCAFTSTCISLFTFASILTIVSLTAERFQAICYPFNHRALFDGRKVMWLIYLIWIIATIPSVYIGLMFKRVLPDFCGFKHPMEHFGTCDLVTGPDAPLPYSFELTMIITFVLPLIFIIYCYIRILATLNEMSATTTVHTPVGTSNSDSIQFPRLTATSSQNQSFPLTIHTRNFQPPRSQQAHKMVIKMLVTVTSVFFICYLPHHIQRLIVQYNKTVCDSSQFCLFLYPITGLLQYVSAALNPIFYNLMSVRFRTAFNKFIKDVLSKSDKEYSTLARL</sequence>
<dbReference type="Pfam" id="PF00001">
    <property type="entry name" value="7tm_1"/>
    <property type="match status" value="1"/>
</dbReference>
<accession>A0A8S1EH78</accession>
<organism evidence="11 12">
    <name type="scientific">Caenorhabditis bovis</name>
    <dbReference type="NCBI Taxonomy" id="2654633"/>
    <lineage>
        <taxon>Eukaryota</taxon>
        <taxon>Metazoa</taxon>
        <taxon>Ecdysozoa</taxon>
        <taxon>Nematoda</taxon>
        <taxon>Chromadorea</taxon>
        <taxon>Rhabditida</taxon>
        <taxon>Rhabditina</taxon>
        <taxon>Rhabditomorpha</taxon>
        <taxon>Rhabditoidea</taxon>
        <taxon>Rhabditidae</taxon>
        <taxon>Peloderinae</taxon>
        <taxon>Caenorhabditis</taxon>
    </lineage>
</organism>
<dbReference type="OrthoDB" id="5962705at2759"/>
<protein>
    <recommendedName>
        <fullName evidence="10">G-protein coupled receptors family 1 profile domain-containing protein</fullName>
    </recommendedName>
</protein>
<evidence type="ECO:0000313" key="12">
    <source>
        <dbReference type="Proteomes" id="UP000494206"/>
    </source>
</evidence>
<dbReference type="PROSITE" id="PS00237">
    <property type="entry name" value="G_PROTEIN_RECEP_F1_1"/>
    <property type="match status" value="1"/>
</dbReference>
<comment type="similarity">
    <text evidence="8">Belongs to the G-protein coupled receptor 1 family.</text>
</comment>
<evidence type="ECO:0000313" key="11">
    <source>
        <dbReference type="EMBL" id="CAB3400091.1"/>
    </source>
</evidence>
<evidence type="ECO:0000256" key="4">
    <source>
        <dbReference type="ARBA" id="ARBA00023040"/>
    </source>
</evidence>
<keyword evidence="6 8" id="KW-0675">Receptor</keyword>
<comment type="subcellular location">
    <subcellularLocation>
        <location evidence="1">Membrane</location>
        <topology evidence="1">Multi-pass membrane protein</topology>
    </subcellularLocation>
</comment>
<feature type="transmembrane region" description="Helical" evidence="9">
    <location>
        <begin position="202"/>
        <end position="224"/>
    </location>
</feature>